<gene>
    <name evidence="3" type="ORF">C1706_01060</name>
</gene>
<dbReference type="Pfam" id="PF01757">
    <property type="entry name" value="Acyl_transf_3"/>
    <property type="match status" value="1"/>
</dbReference>
<protein>
    <recommendedName>
        <fullName evidence="2">Acyltransferase 3 domain-containing protein</fullName>
    </recommendedName>
</protein>
<feature type="transmembrane region" description="Helical" evidence="1">
    <location>
        <begin position="215"/>
        <end position="236"/>
    </location>
</feature>
<evidence type="ECO:0000313" key="4">
    <source>
        <dbReference type="Proteomes" id="UP000290624"/>
    </source>
</evidence>
<feature type="transmembrane region" description="Helical" evidence="1">
    <location>
        <begin position="300"/>
        <end position="321"/>
    </location>
</feature>
<feature type="transmembrane region" description="Helical" evidence="1">
    <location>
        <begin position="133"/>
        <end position="151"/>
    </location>
</feature>
<dbReference type="Proteomes" id="UP000290624">
    <property type="component" value="Unassembled WGS sequence"/>
</dbReference>
<dbReference type="RefSeq" id="WP_129457353.1">
    <property type="nucleotide sequence ID" value="NZ_PPCV01000001.1"/>
</dbReference>
<feature type="transmembrane region" description="Helical" evidence="1">
    <location>
        <begin position="96"/>
        <end position="121"/>
    </location>
</feature>
<feature type="transmembrane region" description="Helical" evidence="1">
    <location>
        <begin position="53"/>
        <end position="75"/>
    </location>
</feature>
<feature type="transmembrane region" description="Helical" evidence="1">
    <location>
        <begin position="256"/>
        <end position="279"/>
    </location>
</feature>
<evidence type="ECO:0000259" key="2">
    <source>
        <dbReference type="Pfam" id="PF01757"/>
    </source>
</evidence>
<feature type="transmembrane region" description="Helical" evidence="1">
    <location>
        <begin position="158"/>
        <end position="178"/>
    </location>
</feature>
<feature type="transmembrane region" description="Helical" evidence="1">
    <location>
        <begin position="12"/>
        <end position="33"/>
    </location>
</feature>
<feature type="domain" description="Acyltransferase 3" evidence="2">
    <location>
        <begin position="9"/>
        <end position="344"/>
    </location>
</feature>
<dbReference type="EMBL" id="PPCV01000001">
    <property type="protein sequence ID" value="RXW33389.1"/>
    <property type="molecule type" value="Genomic_DNA"/>
</dbReference>
<name>A0A4Q2EJ41_9ACTN</name>
<keyword evidence="4" id="KW-1185">Reference proteome</keyword>
<feature type="transmembrane region" description="Helical" evidence="1">
    <location>
        <begin position="398"/>
        <end position="415"/>
    </location>
</feature>
<feature type="transmembrane region" description="Helical" evidence="1">
    <location>
        <begin position="184"/>
        <end position="203"/>
    </location>
</feature>
<evidence type="ECO:0000256" key="1">
    <source>
        <dbReference type="SAM" id="Phobius"/>
    </source>
</evidence>
<dbReference type="InterPro" id="IPR002656">
    <property type="entry name" value="Acyl_transf_3_dom"/>
</dbReference>
<comment type="caution">
    <text evidence="3">The sequence shown here is derived from an EMBL/GenBank/DDBJ whole genome shotgun (WGS) entry which is preliminary data.</text>
</comment>
<feature type="transmembrane region" description="Helical" evidence="1">
    <location>
        <begin position="366"/>
        <end position="386"/>
    </location>
</feature>
<keyword evidence="1" id="KW-1133">Transmembrane helix</keyword>
<keyword evidence="1" id="KW-0812">Transmembrane</keyword>
<sequence>MSTGTPRNHVIDVARALSVIVVVVFHTLLYRISIVDGAVTLIPWAAPSWLYPLTWVLMIMPLFFVAGGFANALTVDRMRREGTGLGHYLAGRGHRLVGPLSVFVTFCAVIFTAAAWLGWLGAAVELSRQLMQLLWFITVYLVIVALAPWLVRLHDAYGVWPMIAMAVVAAAVDAWSFHVGRPEIRNLNMIVVWPLVHQFGIAYQRGWWRSGSRWAAPTAILLGVTGVVFLVFVAGYPPTSVGFADIPFANLQPPTVAMASLALAQCGVLALIERAGWLAHLSGRTERLIGVLNAVMMSVYLWHIPCIAVAGAGLLLLTALLPSLAGIMLSPPVLALAALAVVAAVVPLLGQLELRMIPPLGPTQDTAGAIMAYGTLVLGTLLVWQYGTVLHPTRVGSSLGVVLIWVGSWLMGHAADRTQAAHRTGRAFLRARDDRNGRT</sequence>
<proteinExistence type="predicted"/>
<keyword evidence="1" id="KW-0472">Membrane</keyword>
<dbReference type="GO" id="GO:0016747">
    <property type="term" value="F:acyltransferase activity, transferring groups other than amino-acyl groups"/>
    <property type="evidence" value="ECO:0007669"/>
    <property type="project" value="InterPro"/>
</dbReference>
<reference evidence="3 4" key="1">
    <citation type="submission" date="2018-01" db="EMBL/GenBank/DDBJ databases">
        <title>Lactibacter flavus gen. nov., sp. nov., a novel bacterium of the family Propionibacteriaceae isolated from raw milk and dairy products.</title>
        <authorList>
            <person name="Wenning M."/>
            <person name="Breitenwieser F."/>
            <person name="Huptas C."/>
            <person name="von Neubeck M."/>
            <person name="Busse H.-J."/>
            <person name="Scherer S."/>
        </authorList>
    </citation>
    <scope>NUCLEOTIDE SEQUENCE [LARGE SCALE GENOMIC DNA]</scope>
    <source>
        <strain evidence="3 4">VG341</strain>
    </source>
</reference>
<dbReference type="AlphaFoldDB" id="A0A4Q2EJ41"/>
<organism evidence="3 4">
    <name type="scientific">Propioniciclava flava</name>
    <dbReference type="NCBI Taxonomy" id="2072026"/>
    <lineage>
        <taxon>Bacteria</taxon>
        <taxon>Bacillati</taxon>
        <taxon>Actinomycetota</taxon>
        <taxon>Actinomycetes</taxon>
        <taxon>Propionibacteriales</taxon>
        <taxon>Propionibacteriaceae</taxon>
        <taxon>Propioniciclava</taxon>
    </lineage>
</organism>
<accession>A0A4Q2EJ41</accession>
<feature type="transmembrane region" description="Helical" evidence="1">
    <location>
        <begin position="333"/>
        <end position="354"/>
    </location>
</feature>
<dbReference type="OrthoDB" id="8206682at2"/>
<evidence type="ECO:0000313" key="3">
    <source>
        <dbReference type="EMBL" id="RXW33389.1"/>
    </source>
</evidence>